<evidence type="ECO:0000259" key="2">
    <source>
        <dbReference type="Pfam" id="PF18181"/>
    </source>
</evidence>
<feature type="transmembrane region" description="Helical" evidence="1">
    <location>
        <begin position="29"/>
        <end position="47"/>
    </location>
</feature>
<dbReference type="Pfam" id="PF18184">
    <property type="entry name" value="SLATT_3"/>
    <property type="match status" value="1"/>
</dbReference>
<dbReference type="AlphaFoldDB" id="A0A5D0R609"/>
<evidence type="ECO:0000313" key="4">
    <source>
        <dbReference type="EMBL" id="TYB76291.1"/>
    </source>
</evidence>
<dbReference type="Pfam" id="PF18181">
    <property type="entry name" value="SLATT_1"/>
    <property type="match status" value="1"/>
</dbReference>
<dbReference type="RefSeq" id="WP_148404270.1">
    <property type="nucleotide sequence ID" value="NZ_VSKK01000003.1"/>
</dbReference>
<gene>
    <name evidence="4" type="ORF">ES674_11920</name>
</gene>
<dbReference type="Proteomes" id="UP000323720">
    <property type="component" value="Unassembled WGS sequence"/>
</dbReference>
<dbReference type="OrthoDB" id="9806639at2"/>
<evidence type="ECO:0000259" key="3">
    <source>
        <dbReference type="Pfam" id="PF18184"/>
    </source>
</evidence>
<feature type="domain" description="SMODS and SLOG-associating 2TM effector" evidence="3">
    <location>
        <begin position="13"/>
        <end position="162"/>
    </location>
</feature>
<dbReference type="NCBIfam" id="NF033610">
    <property type="entry name" value="SLATT_3"/>
    <property type="match status" value="1"/>
</dbReference>
<keyword evidence="1" id="KW-0812">Transmembrane</keyword>
<feature type="transmembrane region" description="Helical" evidence="1">
    <location>
        <begin position="217"/>
        <end position="236"/>
    </location>
</feature>
<keyword evidence="1" id="KW-1133">Transmembrane helix</keyword>
<dbReference type="EMBL" id="VSKK01000003">
    <property type="protein sequence ID" value="TYB76291.1"/>
    <property type="molecule type" value="Genomic_DNA"/>
</dbReference>
<accession>A0A5D0R609</accession>
<keyword evidence="5" id="KW-1185">Reference proteome</keyword>
<keyword evidence="1" id="KW-0472">Membrane</keyword>
<dbReference type="NCBIfam" id="NF033634">
    <property type="entry name" value="SLATT_1"/>
    <property type="match status" value="1"/>
</dbReference>
<proteinExistence type="predicted"/>
<feature type="transmembrane region" description="Helical" evidence="1">
    <location>
        <begin position="59"/>
        <end position="77"/>
    </location>
</feature>
<name>A0A5D0R609_9FLAO</name>
<evidence type="ECO:0000313" key="5">
    <source>
        <dbReference type="Proteomes" id="UP000323720"/>
    </source>
</evidence>
<feature type="transmembrane region" description="Helical" evidence="1">
    <location>
        <begin position="190"/>
        <end position="211"/>
    </location>
</feature>
<comment type="caution">
    <text evidence="4">The sequence shown here is derived from an EMBL/GenBank/DDBJ whole genome shotgun (WGS) entry which is preliminary data.</text>
</comment>
<dbReference type="InterPro" id="IPR040884">
    <property type="entry name" value="SLATT_1"/>
</dbReference>
<reference evidence="4 5" key="1">
    <citation type="submission" date="2019-08" db="EMBL/GenBank/DDBJ databases">
        <title>Genomes of Antarctic Bizionia species.</title>
        <authorList>
            <person name="Bowman J.P."/>
        </authorList>
    </citation>
    <scope>NUCLEOTIDE SEQUENCE [LARGE SCALE GENOMIC DNA]</scope>
    <source>
        <strain evidence="4 5">ADA-4</strain>
    </source>
</reference>
<evidence type="ECO:0000256" key="1">
    <source>
        <dbReference type="SAM" id="Phobius"/>
    </source>
</evidence>
<organism evidence="4 5">
    <name type="scientific">Bizionia myxarmorum</name>
    <dbReference type="NCBI Taxonomy" id="291186"/>
    <lineage>
        <taxon>Bacteria</taxon>
        <taxon>Pseudomonadati</taxon>
        <taxon>Bacteroidota</taxon>
        <taxon>Flavobacteriia</taxon>
        <taxon>Flavobacteriales</taxon>
        <taxon>Flavobacteriaceae</taxon>
        <taxon>Bizionia</taxon>
    </lineage>
</organism>
<feature type="domain" description="SMODS and SLOG-associating 2TM effector" evidence="2">
    <location>
        <begin position="166"/>
        <end position="287"/>
    </location>
</feature>
<sequence>MNNKTTISDNDFPGLFISADYTSKKAQNFFLIMNATLLIVLIITAFVSENFNQTILKNVTFFLLLVALILNIIIYYSQFEKTWYEGRAVAESIKTLSWKYMMISRPFETSNESEADKIFLDYLNSLIGKKKSFFDLVGGKFSSVNQITVKMRNVRNLNYDKRLNIYSTERLKNQLHWYKKKSNTNRTKKTYLFLLNACLIIFILAAIAFDFEWIERIKMVSFLITFITSILAWMQIKNYQELSYSYALTAHELSIIRSKTKLVDSESKLSDFVDDSETAISREHTMWLARRDHLHLFDK</sequence>
<protein>
    <submittedName>
        <fullName evidence="4">DUF4231 domain-containing protein</fullName>
    </submittedName>
</protein>
<dbReference type="InterPro" id="IPR041116">
    <property type="entry name" value="SLATT_3"/>
</dbReference>